<dbReference type="Proteomes" id="UP000436088">
    <property type="component" value="Unassembled WGS sequence"/>
</dbReference>
<dbReference type="AlphaFoldDB" id="A0A6A2ZS84"/>
<organism evidence="1 2">
    <name type="scientific">Hibiscus syriacus</name>
    <name type="common">Rose of Sharon</name>
    <dbReference type="NCBI Taxonomy" id="106335"/>
    <lineage>
        <taxon>Eukaryota</taxon>
        <taxon>Viridiplantae</taxon>
        <taxon>Streptophyta</taxon>
        <taxon>Embryophyta</taxon>
        <taxon>Tracheophyta</taxon>
        <taxon>Spermatophyta</taxon>
        <taxon>Magnoliopsida</taxon>
        <taxon>eudicotyledons</taxon>
        <taxon>Gunneridae</taxon>
        <taxon>Pentapetalae</taxon>
        <taxon>rosids</taxon>
        <taxon>malvids</taxon>
        <taxon>Malvales</taxon>
        <taxon>Malvaceae</taxon>
        <taxon>Malvoideae</taxon>
        <taxon>Hibiscus</taxon>
    </lineage>
</organism>
<dbReference type="PANTHER" id="PTHR34837">
    <property type="entry name" value="OS05G0595500 PROTEIN"/>
    <property type="match status" value="1"/>
</dbReference>
<evidence type="ECO:0000313" key="2">
    <source>
        <dbReference type="Proteomes" id="UP000436088"/>
    </source>
</evidence>
<dbReference type="EMBL" id="VEPZ02001107">
    <property type="protein sequence ID" value="KAE8694643.1"/>
    <property type="molecule type" value="Genomic_DNA"/>
</dbReference>
<reference evidence="1" key="1">
    <citation type="submission" date="2019-09" db="EMBL/GenBank/DDBJ databases">
        <title>Draft genome information of white flower Hibiscus syriacus.</title>
        <authorList>
            <person name="Kim Y.-M."/>
        </authorList>
    </citation>
    <scope>NUCLEOTIDE SEQUENCE [LARGE SCALE GENOMIC DNA]</scope>
    <source>
        <strain evidence="1">YM2019G1</strain>
    </source>
</reference>
<keyword evidence="2" id="KW-1185">Reference proteome</keyword>
<dbReference type="PANTHER" id="PTHR34837:SF2">
    <property type="entry name" value="OS05G0595500 PROTEIN"/>
    <property type="match status" value="1"/>
</dbReference>
<name>A0A6A2ZS84_HIBSY</name>
<evidence type="ECO:0000313" key="1">
    <source>
        <dbReference type="EMBL" id="KAE8694643.1"/>
    </source>
</evidence>
<sequence>MVSEKIENLLNMFSLRGLAWTGADDLQKVQLNAVDLESLRSELTDIEEREALLKARLERIDGILRSARLSGYLYIRTKRIALPGELASINDTEVDDWLPRFVVLHGHV</sequence>
<accession>A0A6A2ZS84</accession>
<gene>
    <name evidence="1" type="ORF">F3Y22_tig00110777pilonHSYRG00180</name>
</gene>
<proteinExistence type="predicted"/>
<comment type="caution">
    <text evidence="1">The sequence shown here is derived from an EMBL/GenBank/DDBJ whole genome shotgun (WGS) entry which is preliminary data.</text>
</comment>
<protein>
    <submittedName>
        <fullName evidence="1">Pleckstrin domain-containing protein isoform 2</fullName>
    </submittedName>
</protein>